<dbReference type="EMBL" id="BOQL01000046">
    <property type="protein sequence ID" value="GIM73696.1"/>
    <property type="molecule type" value="Genomic_DNA"/>
</dbReference>
<dbReference type="PANTHER" id="PTHR46246">
    <property type="entry name" value="GUANOSINE-3',5'-BIS(DIPHOSPHATE) 3'-PYROPHOSPHOHYDROLASE MESH1"/>
    <property type="match status" value="1"/>
</dbReference>
<evidence type="ECO:0000313" key="1">
    <source>
        <dbReference type="EMBL" id="GIM73696.1"/>
    </source>
</evidence>
<dbReference type="InterPro" id="IPR052194">
    <property type="entry name" value="MESH1"/>
</dbReference>
<dbReference type="RefSeq" id="WP_246595507.1">
    <property type="nucleotide sequence ID" value="NZ_BAABEA010000037.1"/>
</dbReference>
<evidence type="ECO:0008006" key="3">
    <source>
        <dbReference type="Google" id="ProtNLM"/>
    </source>
</evidence>
<comment type="caution">
    <text evidence="1">The sequence shown here is derived from an EMBL/GenBank/DDBJ whole genome shotgun (WGS) entry which is preliminary data.</text>
</comment>
<dbReference type="Gene3D" id="1.10.3210.10">
    <property type="entry name" value="Hypothetical protein af1432"/>
    <property type="match status" value="1"/>
</dbReference>
<dbReference type="AlphaFoldDB" id="A0A919SKE1"/>
<dbReference type="GO" id="GO:0008893">
    <property type="term" value="F:guanosine-3',5'-bis(diphosphate) 3'-diphosphatase activity"/>
    <property type="evidence" value="ECO:0007669"/>
    <property type="project" value="TreeGrafter"/>
</dbReference>
<dbReference type="PANTHER" id="PTHR46246:SF1">
    <property type="entry name" value="GUANOSINE-3',5'-BIS(DIPHOSPHATE) 3'-PYROPHOSPHOHYDROLASE MESH1"/>
    <property type="match status" value="1"/>
</dbReference>
<name>A0A919SKE1_9ACTN</name>
<dbReference type="Proteomes" id="UP000681340">
    <property type="component" value="Unassembled WGS sequence"/>
</dbReference>
<reference evidence="1" key="1">
    <citation type="submission" date="2021-03" db="EMBL/GenBank/DDBJ databases">
        <title>Whole genome shotgun sequence of Actinoplanes auranticolor NBRC 12245.</title>
        <authorList>
            <person name="Komaki H."/>
            <person name="Tamura T."/>
        </authorList>
    </citation>
    <scope>NUCLEOTIDE SEQUENCE</scope>
    <source>
        <strain evidence="1">NBRC 12245</strain>
    </source>
</reference>
<keyword evidence="2" id="KW-1185">Reference proteome</keyword>
<organism evidence="1 2">
    <name type="scientific">Actinoplanes auranticolor</name>
    <dbReference type="NCBI Taxonomy" id="47988"/>
    <lineage>
        <taxon>Bacteria</taxon>
        <taxon>Bacillati</taxon>
        <taxon>Actinomycetota</taxon>
        <taxon>Actinomycetes</taxon>
        <taxon>Micromonosporales</taxon>
        <taxon>Micromonosporaceae</taxon>
        <taxon>Actinoplanes</taxon>
    </lineage>
</organism>
<protein>
    <recommendedName>
        <fullName evidence="3">HD domain-containing protein</fullName>
    </recommendedName>
</protein>
<dbReference type="Pfam" id="PF13328">
    <property type="entry name" value="HD_4"/>
    <property type="match status" value="1"/>
</dbReference>
<accession>A0A919SKE1</accession>
<gene>
    <name evidence="1" type="ORF">Aau02nite_57220</name>
</gene>
<sequence>MITPPHQHTLVPAAQLLVMPLHAITEIHGETGLRQRITLELDRLPPHDCRMVEDAAAWATRLHAGQRRTREPYINHPLRVALRILCYYRVTDPDVLIAALLHDAVEDQPWAMTGLPTGHGPPPREQASAVLTTRYNLRVAQLVDAVTNPEPQAGVDRIRQYLDHLTTALADNPWARVIKLSDFTDNGVGIIHATGSKVQRSARKYTGAVPILRELLDRRDTPLDPKVKDHIRQQLDLAQQRFTAILAA</sequence>
<evidence type="ECO:0000313" key="2">
    <source>
        <dbReference type="Proteomes" id="UP000681340"/>
    </source>
</evidence>
<proteinExistence type="predicted"/>
<dbReference type="SUPFAM" id="SSF109604">
    <property type="entry name" value="HD-domain/PDEase-like"/>
    <property type="match status" value="1"/>
</dbReference>